<evidence type="ECO:0000313" key="1">
    <source>
        <dbReference type="EMBL" id="KAI0504803.1"/>
    </source>
</evidence>
<comment type="caution">
    <text evidence="1">The sequence shown here is derived from an EMBL/GenBank/DDBJ whole genome shotgun (WGS) entry which is preliminary data.</text>
</comment>
<reference evidence="1" key="1">
    <citation type="journal article" date="2022" name="Front. Genet.">
        <title>Chromosome-Scale Assembly of the Dendrobium nobile Genome Provides Insights Into the Molecular Mechanism of the Biosynthesis of the Medicinal Active Ingredient of Dendrobium.</title>
        <authorList>
            <person name="Xu Q."/>
            <person name="Niu S.-C."/>
            <person name="Li K.-L."/>
            <person name="Zheng P.-J."/>
            <person name="Zhang X.-J."/>
            <person name="Jia Y."/>
            <person name="Liu Y."/>
            <person name="Niu Y.-X."/>
            <person name="Yu L.-H."/>
            <person name="Chen D.-F."/>
            <person name="Zhang G.-Q."/>
        </authorList>
    </citation>
    <scope>NUCLEOTIDE SEQUENCE</scope>
    <source>
        <tissue evidence="1">Leaf</tissue>
    </source>
</reference>
<keyword evidence="2" id="KW-1185">Reference proteome</keyword>
<sequence length="74" mass="8656">MKLKNIPVETEMGIALFTHIQIPEVLPFGWSLRATPFMHLEFGWRRPNLVRYFNFRLTTENHGTFELGPLELVG</sequence>
<evidence type="ECO:0000313" key="2">
    <source>
        <dbReference type="Proteomes" id="UP000829196"/>
    </source>
</evidence>
<dbReference type="EMBL" id="JAGYWB010000011">
    <property type="protein sequence ID" value="KAI0504803.1"/>
    <property type="molecule type" value="Genomic_DNA"/>
</dbReference>
<accession>A0A8T3B876</accession>
<protein>
    <submittedName>
        <fullName evidence="1">Uncharacterized protein</fullName>
    </submittedName>
</protein>
<name>A0A8T3B876_DENNO</name>
<organism evidence="1 2">
    <name type="scientific">Dendrobium nobile</name>
    <name type="common">Orchid</name>
    <dbReference type="NCBI Taxonomy" id="94219"/>
    <lineage>
        <taxon>Eukaryota</taxon>
        <taxon>Viridiplantae</taxon>
        <taxon>Streptophyta</taxon>
        <taxon>Embryophyta</taxon>
        <taxon>Tracheophyta</taxon>
        <taxon>Spermatophyta</taxon>
        <taxon>Magnoliopsida</taxon>
        <taxon>Liliopsida</taxon>
        <taxon>Asparagales</taxon>
        <taxon>Orchidaceae</taxon>
        <taxon>Epidendroideae</taxon>
        <taxon>Malaxideae</taxon>
        <taxon>Dendrobiinae</taxon>
        <taxon>Dendrobium</taxon>
    </lineage>
</organism>
<proteinExistence type="predicted"/>
<dbReference type="AlphaFoldDB" id="A0A8T3B876"/>
<gene>
    <name evidence="1" type="ORF">KFK09_015756</name>
</gene>
<dbReference type="Proteomes" id="UP000829196">
    <property type="component" value="Unassembled WGS sequence"/>
</dbReference>